<organism evidence="1 2">
    <name type="scientific">Aliivibrio wodanis</name>
    <dbReference type="NCBI Taxonomy" id="80852"/>
    <lineage>
        <taxon>Bacteria</taxon>
        <taxon>Pseudomonadati</taxon>
        <taxon>Pseudomonadota</taxon>
        <taxon>Gammaproteobacteria</taxon>
        <taxon>Vibrionales</taxon>
        <taxon>Vibrionaceae</taxon>
        <taxon>Aliivibrio</taxon>
    </lineage>
</organism>
<dbReference type="HOGENOM" id="CLU_2614160_0_0_6"/>
<dbReference type="KEGG" id="awd:AWOD_I_1492"/>
<keyword evidence="2" id="KW-1185">Reference proteome</keyword>
<dbReference type="EMBL" id="LN554846">
    <property type="protein sequence ID" value="CED71567.1"/>
    <property type="molecule type" value="Genomic_DNA"/>
</dbReference>
<dbReference type="AlphaFoldDB" id="A0A090IMC9"/>
<proteinExistence type="predicted"/>
<reference evidence="2" key="1">
    <citation type="submission" date="2014-09" db="EMBL/GenBank/DDBJ databases">
        <authorList>
            <person name="Hjerde E."/>
        </authorList>
    </citation>
    <scope>NUCLEOTIDE SEQUENCE [LARGE SCALE GENOMIC DNA]</scope>
    <source>
        <strain evidence="2">06/09/139</strain>
    </source>
</reference>
<dbReference type="PATRIC" id="fig|80852.17.peg.1534"/>
<evidence type="ECO:0000313" key="2">
    <source>
        <dbReference type="Proteomes" id="UP000032427"/>
    </source>
</evidence>
<sequence length="78" mass="8360">MAELQKEQEITGGVMKGIFYDAGGQAVNMEPLALSADWDQAIAEAAKHIKGEVITIANRFALVGTGKTRVLIVDESNK</sequence>
<protein>
    <submittedName>
        <fullName evidence="1">Uncharacterized protein</fullName>
    </submittedName>
</protein>
<accession>A0A090IMC9</accession>
<gene>
    <name evidence="1" type="ORF">AWOD_I_1492</name>
</gene>
<dbReference type="Proteomes" id="UP000032427">
    <property type="component" value="Chromosome 1"/>
</dbReference>
<dbReference type="STRING" id="80852.AWOD_I_1492"/>
<evidence type="ECO:0000313" key="1">
    <source>
        <dbReference type="EMBL" id="CED71567.1"/>
    </source>
</evidence>
<name>A0A090IMC9_9GAMM</name>